<dbReference type="AlphaFoldDB" id="A0A975X4X7"/>
<gene>
    <name evidence="1" type="ORF">CBM2589_A10102</name>
</gene>
<accession>A0A975X4X7</accession>
<evidence type="ECO:0000313" key="2">
    <source>
        <dbReference type="Proteomes" id="UP000256297"/>
    </source>
</evidence>
<dbReference type="EMBL" id="OFSP01000031">
    <property type="protein sequence ID" value="SOY58455.1"/>
    <property type="molecule type" value="Genomic_DNA"/>
</dbReference>
<organism evidence="1 2">
    <name type="scientific">Cupriavidus taiwanensis</name>
    <dbReference type="NCBI Taxonomy" id="164546"/>
    <lineage>
        <taxon>Bacteria</taxon>
        <taxon>Pseudomonadati</taxon>
        <taxon>Pseudomonadota</taxon>
        <taxon>Betaproteobacteria</taxon>
        <taxon>Burkholderiales</taxon>
        <taxon>Burkholderiaceae</taxon>
        <taxon>Cupriavidus</taxon>
    </lineage>
</organism>
<comment type="caution">
    <text evidence="1">The sequence shown here is derived from an EMBL/GenBank/DDBJ whole genome shotgun (WGS) entry which is preliminary data.</text>
</comment>
<proteinExistence type="predicted"/>
<sequence length="39" mass="4246">MQSIKIGSIAVAMGDGHINDKADSLLTRHVDVMVCAYRE</sequence>
<name>A0A975X4X7_9BURK</name>
<protein>
    <submittedName>
        <fullName evidence="1">Uncharacterized protein</fullName>
    </submittedName>
</protein>
<dbReference type="Proteomes" id="UP000256297">
    <property type="component" value="Chromosome CBM2589_a"/>
</dbReference>
<reference evidence="1 2" key="1">
    <citation type="submission" date="2018-01" db="EMBL/GenBank/DDBJ databases">
        <authorList>
            <person name="Clerissi C."/>
        </authorList>
    </citation>
    <scope>NUCLEOTIDE SEQUENCE [LARGE SCALE GENOMIC DNA]</scope>
    <source>
        <strain evidence="1">Cupriavidus taiwanensis STM 3521</strain>
    </source>
</reference>
<evidence type="ECO:0000313" key="1">
    <source>
        <dbReference type="EMBL" id="SOY58455.1"/>
    </source>
</evidence>